<proteinExistence type="predicted"/>
<organism evidence="1 2">
    <name type="scientific">Chiloscyllium punctatum</name>
    <name type="common">Brownbanded bambooshark</name>
    <name type="synonym">Hemiscyllium punctatum</name>
    <dbReference type="NCBI Taxonomy" id="137246"/>
    <lineage>
        <taxon>Eukaryota</taxon>
        <taxon>Metazoa</taxon>
        <taxon>Chordata</taxon>
        <taxon>Craniata</taxon>
        <taxon>Vertebrata</taxon>
        <taxon>Chondrichthyes</taxon>
        <taxon>Elasmobranchii</taxon>
        <taxon>Galeomorphii</taxon>
        <taxon>Galeoidea</taxon>
        <taxon>Orectolobiformes</taxon>
        <taxon>Hemiscylliidae</taxon>
        <taxon>Chiloscyllium</taxon>
    </lineage>
</organism>
<keyword evidence="2" id="KW-1185">Reference proteome</keyword>
<dbReference type="AlphaFoldDB" id="A0A401S8L7"/>
<evidence type="ECO:0000313" key="1">
    <source>
        <dbReference type="EMBL" id="GCC26680.1"/>
    </source>
</evidence>
<dbReference type="Proteomes" id="UP000287033">
    <property type="component" value="Unassembled WGS sequence"/>
</dbReference>
<gene>
    <name evidence="1" type="ORF">chiPu_0005098</name>
</gene>
<sequence length="95" mass="11063">MAHAASSESIGLRQRRNVPSLRYALWELCRFLIAFSARSVLTVHRRREPLGDFYYHFYMTRVLPNVTIPKLKLGIYKVPRVLKLSPRGCYLSVNP</sequence>
<reference evidence="1 2" key="1">
    <citation type="journal article" date="2018" name="Nat. Ecol. Evol.">
        <title>Shark genomes provide insights into elasmobranch evolution and the origin of vertebrates.</title>
        <authorList>
            <person name="Hara Y"/>
            <person name="Yamaguchi K"/>
            <person name="Onimaru K"/>
            <person name="Kadota M"/>
            <person name="Koyanagi M"/>
            <person name="Keeley SD"/>
            <person name="Tatsumi K"/>
            <person name="Tanaka K"/>
            <person name="Motone F"/>
            <person name="Kageyama Y"/>
            <person name="Nozu R"/>
            <person name="Adachi N"/>
            <person name="Nishimura O"/>
            <person name="Nakagawa R"/>
            <person name="Tanegashima C"/>
            <person name="Kiyatake I"/>
            <person name="Matsumoto R"/>
            <person name="Murakumo K"/>
            <person name="Nishida K"/>
            <person name="Terakita A"/>
            <person name="Kuratani S"/>
            <person name="Sato K"/>
            <person name="Hyodo S Kuraku.S."/>
        </authorList>
    </citation>
    <scope>NUCLEOTIDE SEQUENCE [LARGE SCALE GENOMIC DNA]</scope>
</reference>
<evidence type="ECO:0000313" key="2">
    <source>
        <dbReference type="Proteomes" id="UP000287033"/>
    </source>
</evidence>
<name>A0A401S8L7_CHIPU</name>
<dbReference type="EMBL" id="BEZZ01000133">
    <property type="protein sequence ID" value="GCC26680.1"/>
    <property type="molecule type" value="Genomic_DNA"/>
</dbReference>
<accession>A0A401S8L7</accession>
<comment type="caution">
    <text evidence="1">The sequence shown here is derived from an EMBL/GenBank/DDBJ whole genome shotgun (WGS) entry which is preliminary data.</text>
</comment>
<protein>
    <submittedName>
        <fullName evidence="1">Uncharacterized protein</fullName>
    </submittedName>
</protein>